<dbReference type="PANTHER" id="PTHR42953:SF1">
    <property type="entry name" value="METAL-BINDING PROTEIN HI_0362-RELATED"/>
    <property type="match status" value="1"/>
</dbReference>
<dbReference type="Gene3D" id="3.40.50.1980">
    <property type="entry name" value="Nitrogenase molybdenum iron protein domain"/>
    <property type="match status" value="2"/>
</dbReference>
<evidence type="ECO:0000256" key="7">
    <source>
        <dbReference type="SAM" id="MobiDB-lite"/>
    </source>
</evidence>
<dbReference type="SUPFAM" id="SSF53807">
    <property type="entry name" value="Helical backbone' metal receptor"/>
    <property type="match status" value="1"/>
</dbReference>
<evidence type="ECO:0000313" key="8">
    <source>
        <dbReference type="EMBL" id="PTL95353.1"/>
    </source>
</evidence>
<evidence type="ECO:0000256" key="1">
    <source>
        <dbReference type="ARBA" id="ARBA00004196"/>
    </source>
</evidence>
<evidence type="ECO:0000256" key="5">
    <source>
        <dbReference type="ARBA" id="ARBA00022729"/>
    </source>
</evidence>
<dbReference type="InterPro" id="IPR006129">
    <property type="entry name" value="AdhesinB"/>
</dbReference>
<keyword evidence="9" id="KW-1185">Reference proteome</keyword>
<sequence length="391" mass="42925">MPLSLPHAFVKRHAWIALTGLALGPQAVADEPTQVVASFSVLADMVRNVGGDRVEVTSLVGPDSDPHVYSPRPTDARALAEADLVVLNGLQFEGWMTRLLDASGYQGKTVVATDGVPLLAYGGQSLHRQKEEGAEHDHKEHDHEEHDSHEEHDGHEEHGGHGDHDSHEDHEDHDGHDDHDSHDHGEYDPHAWLDLSAGLIYVANIRDGLIAVDPDNSEHYASRADSYMEDIQAAHDQVLALLDDLPEHAQVIVGHDAFGHFSRAYGIDFLSPVGLSTEAEPSAADIARMVDVIRERQIPALFVENMSSPALMEQLSEETGVPIAGSLYNGALSEEGMTSHYLGMILHNAEVLHQGLVDAEGHDHDDSHDHHDSHDDHDSHNDHDHDHDHDH</sequence>
<feature type="region of interest" description="Disordered" evidence="7">
    <location>
        <begin position="359"/>
        <end position="391"/>
    </location>
</feature>
<comment type="caution">
    <text evidence="8">The sequence shown here is derived from an EMBL/GenBank/DDBJ whole genome shotgun (WGS) entry which is preliminary data.</text>
</comment>
<evidence type="ECO:0000256" key="4">
    <source>
        <dbReference type="ARBA" id="ARBA00022723"/>
    </source>
</evidence>
<evidence type="ECO:0000313" key="9">
    <source>
        <dbReference type="Proteomes" id="UP000241895"/>
    </source>
</evidence>
<gene>
    <name evidence="8" type="ORF">C6W88_08495</name>
</gene>
<proteinExistence type="inferred from homology"/>
<keyword evidence="3 6" id="KW-0813">Transport</keyword>
<name>A0ABX5J0Y7_9GAMM</name>
<evidence type="ECO:0000256" key="6">
    <source>
        <dbReference type="RuleBase" id="RU003512"/>
    </source>
</evidence>
<dbReference type="Pfam" id="PF01297">
    <property type="entry name" value="ZnuA"/>
    <property type="match status" value="1"/>
</dbReference>
<dbReference type="PRINTS" id="PR00691">
    <property type="entry name" value="ADHESINB"/>
</dbReference>
<dbReference type="EMBL" id="PXNS01000004">
    <property type="protein sequence ID" value="PTL95353.1"/>
    <property type="molecule type" value="Genomic_DNA"/>
</dbReference>
<dbReference type="InterPro" id="IPR006127">
    <property type="entry name" value="ZnuA-like"/>
</dbReference>
<reference evidence="8 9" key="1">
    <citation type="submission" date="2018-03" db="EMBL/GenBank/DDBJ databases">
        <authorList>
            <person name="Zhou J."/>
            <person name="Li X."/>
            <person name="Xue M."/>
            <person name="Yin J."/>
        </authorList>
    </citation>
    <scope>NUCLEOTIDE SEQUENCE [LARGE SCALE GENOMIC DNA]</scope>
    <source>
        <strain evidence="8 9">SYSU ZJ2214</strain>
    </source>
</reference>
<dbReference type="PRINTS" id="PR00690">
    <property type="entry name" value="ADHESNFAMILY"/>
</dbReference>
<comment type="subcellular location">
    <subcellularLocation>
        <location evidence="1">Cell envelope</location>
    </subcellularLocation>
</comment>
<dbReference type="RefSeq" id="WP_108132147.1">
    <property type="nucleotide sequence ID" value="NZ_PXNS01000004.1"/>
</dbReference>
<dbReference type="InterPro" id="IPR050492">
    <property type="entry name" value="Bact_metal-bind_prot9"/>
</dbReference>
<keyword evidence="5" id="KW-0732">Signal</keyword>
<feature type="region of interest" description="Disordered" evidence="7">
    <location>
        <begin position="128"/>
        <end position="185"/>
    </location>
</feature>
<organism evidence="8 9">
    <name type="scientific">Halomonas litopenaei</name>
    <dbReference type="NCBI Taxonomy" id="2109328"/>
    <lineage>
        <taxon>Bacteria</taxon>
        <taxon>Pseudomonadati</taxon>
        <taxon>Pseudomonadota</taxon>
        <taxon>Gammaproteobacteria</taxon>
        <taxon>Oceanospirillales</taxon>
        <taxon>Halomonadaceae</taxon>
        <taxon>Halomonas</taxon>
    </lineage>
</organism>
<dbReference type="Proteomes" id="UP000241895">
    <property type="component" value="Unassembled WGS sequence"/>
</dbReference>
<protein>
    <submittedName>
        <fullName evidence="8">Metal ABC transporter substrate-binding protein</fullName>
    </submittedName>
</protein>
<evidence type="ECO:0000256" key="3">
    <source>
        <dbReference type="ARBA" id="ARBA00022448"/>
    </source>
</evidence>
<accession>A0ABX5J0Y7</accession>
<keyword evidence="4" id="KW-0479">Metal-binding</keyword>
<evidence type="ECO:0000256" key="2">
    <source>
        <dbReference type="ARBA" id="ARBA00011028"/>
    </source>
</evidence>
<dbReference type="PANTHER" id="PTHR42953">
    <property type="entry name" value="HIGH-AFFINITY ZINC UPTAKE SYSTEM PROTEIN ZNUA-RELATED"/>
    <property type="match status" value="1"/>
</dbReference>
<dbReference type="InterPro" id="IPR006128">
    <property type="entry name" value="Lipoprotein_PsaA-like"/>
</dbReference>
<comment type="similarity">
    <text evidence="2 6">Belongs to the bacterial solute-binding protein 9 family.</text>
</comment>